<evidence type="ECO:0000313" key="3">
    <source>
        <dbReference type="EMBL" id="CAA9543787.1"/>
    </source>
</evidence>
<reference evidence="3" key="1">
    <citation type="submission" date="2020-02" db="EMBL/GenBank/DDBJ databases">
        <authorList>
            <person name="Meier V. D."/>
        </authorList>
    </citation>
    <scope>NUCLEOTIDE SEQUENCE</scope>
    <source>
        <strain evidence="3">AVDCRST_MAG73</strain>
    </source>
</reference>
<name>A0A6J4U8I8_9BACT</name>
<keyword evidence="2" id="KW-0812">Transmembrane</keyword>
<sequence length="376" mass="38788">MDEHQTGMSNGRVVAIAGAASGVVATALAALDRGDRRAPTIAVQGPPPGPTGEPTRRLLISGEHQLRSAGAASRRTARNAQRVARATAEDAARSANKARQAVLPKLDEARARTLEAVASQATSAKRKGEEMVTKKGADAVSTVSAVVSQGGQEAARLAHDARQRGTKAKQEVASRAGEVAQRGKDAASKGRDAAQRAVGSPASSAQSTAQSIVTMAAERAVAAAERAKDAGVAVGETAKVRAPQLGHKIEDEVVPSVREIALNAAVAALDLWDAAQERAAKAAGAAQHDLVPQAAHALAVGGERAKATSKHAADVTVDAGKDTGAAFFWAAAAGGLVYYVLLSQERREQMLRVAQTVTGQARELLNDFRGYDAEFT</sequence>
<evidence type="ECO:0000256" key="1">
    <source>
        <dbReference type="SAM" id="MobiDB-lite"/>
    </source>
</evidence>
<dbReference type="EMBL" id="CADCWE010000140">
    <property type="protein sequence ID" value="CAA9543787.1"/>
    <property type="molecule type" value="Genomic_DNA"/>
</dbReference>
<proteinExistence type="predicted"/>
<dbReference type="AlphaFoldDB" id="A0A6J4U8I8"/>
<accession>A0A6J4U8I8</accession>
<feature type="transmembrane region" description="Helical" evidence="2">
    <location>
        <begin position="324"/>
        <end position="342"/>
    </location>
</feature>
<evidence type="ECO:0000256" key="2">
    <source>
        <dbReference type="SAM" id="Phobius"/>
    </source>
</evidence>
<feature type="compositionally biased region" description="Low complexity" evidence="1">
    <location>
        <begin position="200"/>
        <end position="210"/>
    </location>
</feature>
<keyword evidence="2" id="KW-0472">Membrane</keyword>
<protein>
    <submittedName>
        <fullName evidence="3">Uncharacterized protein</fullName>
    </submittedName>
</protein>
<organism evidence="3">
    <name type="scientific">uncultured Thermomicrobiales bacterium</name>
    <dbReference type="NCBI Taxonomy" id="1645740"/>
    <lineage>
        <taxon>Bacteria</taxon>
        <taxon>Pseudomonadati</taxon>
        <taxon>Thermomicrobiota</taxon>
        <taxon>Thermomicrobia</taxon>
        <taxon>Thermomicrobiales</taxon>
        <taxon>environmental samples</taxon>
    </lineage>
</organism>
<gene>
    <name evidence="3" type="ORF">AVDCRST_MAG73-2204</name>
</gene>
<keyword evidence="2" id="KW-1133">Transmembrane helix</keyword>
<feature type="compositionally biased region" description="Basic and acidic residues" evidence="1">
    <location>
        <begin position="181"/>
        <end position="194"/>
    </location>
</feature>
<feature type="region of interest" description="Disordered" evidence="1">
    <location>
        <begin position="161"/>
        <end position="210"/>
    </location>
</feature>
<feature type="compositionally biased region" description="Basic and acidic residues" evidence="1">
    <location>
        <begin position="161"/>
        <end position="172"/>
    </location>
</feature>